<evidence type="ECO:0000256" key="3">
    <source>
        <dbReference type="ARBA" id="ARBA00022679"/>
    </source>
</evidence>
<evidence type="ECO:0000256" key="8">
    <source>
        <dbReference type="SAM" id="Phobius"/>
    </source>
</evidence>
<evidence type="ECO:0000256" key="2">
    <source>
        <dbReference type="ARBA" id="ARBA00022676"/>
    </source>
</evidence>
<organism evidence="10 11">
    <name type="scientific">Borborobacter arsenicus</name>
    <dbReference type="NCBI Taxonomy" id="1851146"/>
    <lineage>
        <taxon>Bacteria</taxon>
        <taxon>Pseudomonadati</taxon>
        <taxon>Pseudomonadota</taxon>
        <taxon>Alphaproteobacteria</taxon>
        <taxon>Hyphomicrobiales</taxon>
        <taxon>Phyllobacteriaceae</taxon>
        <taxon>Borborobacter</taxon>
    </lineage>
</organism>
<dbReference type="EMBL" id="RKST01000003">
    <property type="protein sequence ID" value="RUM98881.1"/>
    <property type="molecule type" value="Genomic_DNA"/>
</dbReference>
<keyword evidence="5 8" id="KW-1133">Transmembrane helix</keyword>
<dbReference type="Gene3D" id="3.90.550.10">
    <property type="entry name" value="Spore Coat Polysaccharide Biosynthesis Protein SpsA, Chain A"/>
    <property type="match status" value="1"/>
</dbReference>
<feature type="transmembrane region" description="Helical" evidence="8">
    <location>
        <begin position="580"/>
        <end position="598"/>
    </location>
</feature>
<name>A0A432V9N5_9HYPH</name>
<feature type="transmembrane region" description="Helical" evidence="8">
    <location>
        <begin position="238"/>
        <end position="262"/>
    </location>
</feature>
<dbReference type="OrthoDB" id="7431422at2"/>
<evidence type="ECO:0000256" key="7">
    <source>
        <dbReference type="SAM" id="MobiDB-lite"/>
    </source>
</evidence>
<protein>
    <submittedName>
        <fullName evidence="10">Glycosyl transferase</fullName>
    </submittedName>
</protein>
<feature type="transmembrane region" description="Helical" evidence="8">
    <location>
        <begin position="604"/>
        <end position="627"/>
    </location>
</feature>
<comment type="caution">
    <text evidence="10">The sequence shown here is derived from an EMBL/GenBank/DDBJ whole genome shotgun (WGS) entry which is preliminary data.</text>
</comment>
<feature type="domain" description="Glycosyltransferase 2-like" evidence="9">
    <location>
        <begin position="364"/>
        <end position="552"/>
    </location>
</feature>
<keyword evidence="4 8" id="KW-0812">Transmembrane</keyword>
<dbReference type="InterPro" id="IPR029044">
    <property type="entry name" value="Nucleotide-diphossugar_trans"/>
</dbReference>
<accession>A0A432V9N5</accession>
<dbReference type="Proteomes" id="UP000281647">
    <property type="component" value="Unassembled WGS sequence"/>
</dbReference>
<feature type="compositionally biased region" description="Low complexity" evidence="7">
    <location>
        <begin position="9"/>
        <end position="19"/>
    </location>
</feature>
<evidence type="ECO:0000313" key="10">
    <source>
        <dbReference type="EMBL" id="RUM98881.1"/>
    </source>
</evidence>
<feature type="transmembrane region" description="Helical" evidence="8">
    <location>
        <begin position="212"/>
        <end position="231"/>
    </location>
</feature>
<feature type="region of interest" description="Disordered" evidence="7">
    <location>
        <begin position="1"/>
        <end position="20"/>
    </location>
</feature>
<keyword evidence="2" id="KW-0328">Glycosyltransferase</keyword>
<dbReference type="AlphaFoldDB" id="A0A432V9N5"/>
<sequence>MVAVEARRATGTAATADGAKGFHPELENANENGISLFGALVLPEITAWRPVLDRLGISVSTCIGLASRAGGSGSSFQAELLASGIVTEAEFYHAVAQELGVAFEADPDPQKLVMRQVDGLALLRRGGHRMAAQLEDGRGGLGHLAAPDVSDWQRLRRCLHEKPALRHRIRIVAPSELRQAILWRSREALTRLALTSLYEQRPDCSARYVVNAYQAFALGLLIGAIPLAMLLAPKSALVALHIVLSLFFSACVALRVAAIFWLPPPSTGSLPAVSRDIPVYSVLVALDKEAEVVPDLLVGLSRINWPAGKLEIKLVCEEDDADTIHAIMNHPLGARVEIIVVPDTQPRTKPKALSYALPLTSGEFIVLYDAEDRPHPMQLMEAWQRFRDSGPGLGCLQAPLEVSNRGAGMIANMFGFEYAALFRRLLPWLAANRLMFPLGGTSNHFRRSVLEEVGGWDPYNVTEDADLGLRLARFGYRAETISCPTLEDGPEDFRTWRLQRMRWFKGWMQTWLVHMRAPARLASELPLASFCLAQILFAGMVLSALLHPFLFLSALLLMVQSSAGVPLGGWQKALLVFDSVNVTLGYLSFMVLGGLALSRQERKGYWKVCLFTPVYWLMLSIAAWCALYELCKRPHHWNKTPHRRSQYL</sequence>
<keyword evidence="11" id="KW-1185">Reference proteome</keyword>
<dbReference type="GO" id="GO:0016020">
    <property type="term" value="C:membrane"/>
    <property type="evidence" value="ECO:0007669"/>
    <property type="project" value="UniProtKB-SubCell"/>
</dbReference>
<evidence type="ECO:0000313" key="11">
    <source>
        <dbReference type="Proteomes" id="UP000281647"/>
    </source>
</evidence>
<dbReference type="PANTHER" id="PTHR43867">
    <property type="entry name" value="CELLULOSE SYNTHASE CATALYTIC SUBUNIT A [UDP-FORMING]"/>
    <property type="match status" value="1"/>
</dbReference>
<evidence type="ECO:0000256" key="5">
    <source>
        <dbReference type="ARBA" id="ARBA00022989"/>
    </source>
</evidence>
<evidence type="ECO:0000256" key="4">
    <source>
        <dbReference type="ARBA" id="ARBA00022692"/>
    </source>
</evidence>
<dbReference type="GO" id="GO:0016757">
    <property type="term" value="F:glycosyltransferase activity"/>
    <property type="evidence" value="ECO:0007669"/>
    <property type="project" value="UniProtKB-KW"/>
</dbReference>
<keyword evidence="6 8" id="KW-0472">Membrane</keyword>
<dbReference type="PANTHER" id="PTHR43867:SF2">
    <property type="entry name" value="CELLULOSE SYNTHASE CATALYTIC SUBUNIT A [UDP-FORMING]"/>
    <property type="match status" value="1"/>
</dbReference>
<dbReference type="InterPro" id="IPR001173">
    <property type="entry name" value="Glyco_trans_2-like"/>
</dbReference>
<dbReference type="Pfam" id="PF13632">
    <property type="entry name" value="Glyco_trans_2_3"/>
    <property type="match status" value="1"/>
</dbReference>
<dbReference type="InterPro" id="IPR050321">
    <property type="entry name" value="Glycosyltr_2/OpgH_subfam"/>
</dbReference>
<comment type="subcellular location">
    <subcellularLocation>
        <location evidence="1">Membrane</location>
        <topology evidence="1">Multi-pass membrane protein</topology>
    </subcellularLocation>
</comment>
<evidence type="ECO:0000256" key="6">
    <source>
        <dbReference type="ARBA" id="ARBA00023136"/>
    </source>
</evidence>
<dbReference type="RefSeq" id="WP_128624384.1">
    <property type="nucleotide sequence ID" value="NZ_ML133508.1"/>
</dbReference>
<feature type="transmembrane region" description="Helical" evidence="8">
    <location>
        <begin position="535"/>
        <end position="559"/>
    </location>
</feature>
<reference evidence="10 11" key="1">
    <citation type="submission" date="2018-11" db="EMBL/GenBank/DDBJ databases">
        <title>Pseudaminobacter arsenicus sp. nov., an arsenic-resistant bacterium isolated from arsenic-rich aquifers.</title>
        <authorList>
            <person name="Mu Y."/>
        </authorList>
    </citation>
    <scope>NUCLEOTIDE SEQUENCE [LARGE SCALE GENOMIC DNA]</scope>
    <source>
        <strain evidence="10 11">CB3</strain>
    </source>
</reference>
<evidence type="ECO:0000256" key="1">
    <source>
        <dbReference type="ARBA" id="ARBA00004141"/>
    </source>
</evidence>
<gene>
    <name evidence="10" type="ORF">EET67_04345</name>
</gene>
<dbReference type="SUPFAM" id="SSF53448">
    <property type="entry name" value="Nucleotide-diphospho-sugar transferases"/>
    <property type="match status" value="1"/>
</dbReference>
<proteinExistence type="predicted"/>
<keyword evidence="3 10" id="KW-0808">Transferase</keyword>
<evidence type="ECO:0000259" key="9">
    <source>
        <dbReference type="Pfam" id="PF13632"/>
    </source>
</evidence>